<feature type="region of interest" description="Disordered" evidence="11">
    <location>
        <begin position="377"/>
        <end position="399"/>
    </location>
</feature>
<feature type="transmembrane region" description="Helical" evidence="12">
    <location>
        <begin position="322"/>
        <end position="339"/>
    </location>
</feature>
<dbReference type="GO" id="GO:0001508">
    <property type="term" value="P:action potential"/>
    <property type="evidence" value="ECO:0007669"/>
    <property type="project" value="TreeGrafter"/>
</dbReference>
<evidence type="ECO:0000256" key="11">
    <source>
        <dbReference type="SAM" id="MobiDB-lite"/>
    </source>
</evidence>
<evidence type="ECO:0000256" key="1">
    <source>
        <dbReference type="ARBA" id="ARBA00004141"/>
    </source>
</evidence>
<evidence type="ECO:0000256" key="3">
    <source>
        <dbReference type="ARBA" id="ARBA00022538"/>
    </source>
</evidence>
<evidence type="ECO:0000256" key="9">
    <source>
        <dbReference type="ARBA" id="ARBA00023136"/>
    </source>
</evidence>
<feature type="transmembrane region" description="Helical" evidence="12">
    <location>
        <begin position="139"/>
        <end position="158"/>
    </location>
</feature>
<protein>
    <recommendedName>
        <fullName evidence="13">Ion transport domain-containing protein</fullName>
    </recommendedName>
</protein>
<sequence>MVIAAVGVVSVPSGLIASGFAEIVQSKMKAKHGGEEPITMAGGDAGDDWYEFRYRELEGQEPPPSRFGPMVDTWQNAVNIFLNGQEDPVTGKTIHTNKSFAGRVFIFTVIITNVLAVIFESIPEVDKAVGNQAGNFFDVFEMCSVLIFAAEYLMRLFCAPKNRGALFSTWVYATTFFGIVDLLSTAPWFVEEALIYSGHLDSSGDNAKIFRIFRIFRILQLEDFMVAFSKLDNVFRASKDVLKATGLMALIIWVGCGALFFIFEENNPNWRSCDSSIPLMTGGDDSNYTDAPGCYDFESTRACNEFYPGMCDQVVFTNVPNALYFTAVFLVGEWGVVDFTWPGRLICLFLCVAGIALYAIPVGTLFDSFGAVLGMGGDDDEEEEHDEDGCELGEATTTS</sequence>
<evidence type="ECO:0000256" key="8">
    <source>
        <dbReference type="ARBA" id="ARBA00023065"/>
    </source>
</evidence>
<organism evidence="14">
    <name type="scientific">Attheya septentrionalis</name>
    <dbReference type="NCBI Taxonomy" id="420275"/>
    <lineage>
        <taxon>Eukaryota</taxon>
        <taxon>Sar</taxon>
        <taxon>Stramenopiles</taxon>
        <taxon>Ochrophyta</taxon>
        <taxon>Bacillariophyta</taxon>
        <taxon>Coscinodiscophyceae</taxon>
        <taxon>Chaetocerotophycidae</taxon>
        <taxon>Chaetocerotales</taxon>
        <taxon>Attheyaceae</taxon>
        <taxon>Attheya</taxon>
    </lineage>
</organism>
<evidence type="ECO:0000256" key="6">
    <source>
        <dbReference type="ARBA" id="ARBA00022958"/>
    </source>
</evidence>
<reference evidence="14" key="1">
    <citation type="submission" date="2021-01" db="EMBL/GenBank/DDBJ databases">
        <authorList>
            <person name="Corre E."/>
            <person name="Pelletier E."/>
            <person name="Niang G."/>
            <person name="Scheremetjew M."/>
            <person name="Finn R."/>
            <person name="Kale V."/>
            <person name="Holt S."/>
            <person name="Cochrane G."/>
            <person name="Meng A."/>
            <person name="Brown T."/>
            <person name="Cohen L."/>
        </authorList>
    </citation>
    <scope>NUCLEOTIDE SEQUENCE</scope>
    <source>
        <strain evidence="14">CCMP2084</strain>
    </source>
</reference>
<evidence type="ECO:0000313" key="14">
    <source>
        <dbReference type="EMBL" id="CAD9812083.1"/>
    </source>
</evidence>
<keyword evidence="6" id="KW-0630">Potassium</keyword>
<keyword evidence="4 12" id="KW-0812">Transmembrane</keyword>
<dbReference type="Pfam" id="PF00520">
    <property type="entry name" value="Ion_trans"/>
    <property type="match status" value="1"/>
</dbReference>
<keyword evidence="2" id="KW-0813">Transport</keyword>
<evidence type="ECO:0000259" key="13">
    <source>
        <dbReference type="Pfam" id="PF00520"/>
    </source>
</evidence>
<feature type="transmembrane region" description="Helical" evidence="12">
    <location>
        <begin position="100"/>
        <end position="119"/>
    </location>
</feature>
<evidence type="ECO:0000256" key="12">
    <source>
        <dbReference type="SAM" id="Phobius"/>
    </source>
</evidence>
<evidence type="ECO:0000256" key="4">
    <source>
        <dbReference type="ARBA" id="ARBA00022692"/>
    </source>
</evidence>
<feature type="transmembrane region" description="Helical" evidence="12">
    <location>
        <begin position="170"/>
        <end position="189"/>
    </location>
</feature>
<evidence type="ECO:0000256" key="2">
    <source>
        <dbReference type="ARBA" id="ARBA00022448"/>
    </source>
</evidence>
<dbReference type="SUPFAM" id="SSF81324">
    <property type="entry name" value="Voltage-gated potassium channels"/>
    <property type="match status" value="1"/>
</dbReference>
<dbReference type="InterPro" id="IPR028325">
    <property type="entry name" value="VG_K_chnl"/>
</dbReference>
<dbReference type="PANTHER" id="PTHR11537:SF254">
    <property type="entry name" value="POTASSIUM VOLTAGE-GATED CHANNEL PROTEIN SHAB"/>
    <property type="match status" value="1"/>
</dbReference>
<keyword evidence="9 12" id="KW-0472">Membrane</keyword>
<evidence type="ECO:0000256" key="5">
    <source>
        <dbReference type="ARBA" id="ARBA00022826"/>
    </source>
</evidence>
<dbReference type="PANTHER" id="PTHR11537">
    <property type="entry name" value="VOLTAGE-GATED POTASSIUM CHANNEL"/>
    <property type="match status" value="1"/>
</dbReference>
<dbReference type="Gene3D" id="1.10.287.70">
    <property type="match status" value="1"/>
</dbReference>
<proteinExistence type="predicted"/>
<name>A0A7S2U8P7_9STRA</name>
<feature type="transmembrane region" description="Helical" evidence="12">
    <location>
        <begin position="241"/>
        <end position="263"/>
    </location>
</feature>
<dbReference type="EMBL" id="HBHQ01005851">
    <property type="protein sequence ID" value="CAD9812083.1"/>
    <property type="molecule type" value="Transcribed_RNA"/>
</dbReference>
<feature type="transmembrane region" description="Helical" evidence="12">
    <location>
        <begin position="346"/>
        <end position="366"/>
    </location>
</feature>
<dbReference type="GO" id="GO:0008076">
    <property type="term" value="C:voltage-gated potassium channel complex"/>
    <property type="evidence" value="ECO:0007669"/>
    <property type="project" value="InterPro"/>
</dbReference>
<keyword evidence="7 12" id="KW-1133">Transmembrane helix</keyword>
<feature type="compositionally biased region" description="Acidic residues" evidence="11">
    <location>
        <begin position="377"/>
        <end position="391"/>
    </location>
</feature>
<gene>
    <name evidence="14" type="ORF">ASEP1449_LOCUS3908</name>
</gene>
<evidence type="ECO:0000256" key="10">
    <source>
        <dbReference type="ARBA" id="ARBA00023303"/>
    </source>
</evidence>
<keyword evidence="10" id="KW-0407">Ion channel</keyword>
<dbReference type="InterPro" id="IPR005821">
    <property type="entry name" value="Ion_trans_dom"/>
</dbReference>
<comment type="subcellular location">
    <subcellularLocation>
        <location evidence="1">Membrane</location>
        <topology evidence="1">Multi-pass membrane protein</topology>
    </subcellularLocation>
</comment>
<accession>A0A7S2U8P7</accession>
<keyword evidence="3" id="KW-0633">Potassium transport</keyword>
<evidence type="ECO:0000256" key="7">
    <source>
        <dbReference type="ARBA" id="ARBA00022989"/>
    </source>
</evidence>
<keyword evidence="5" id="KW-0631">Potassium channel</keyword>
<feature type="domain" description="Ion transport" evidence="13">
    <location>
        <begin position="104"/>
        <end position="370"/>
    </location>
</feature>
<dbReference type="AlphaFoldDB" id="A0A7S2U8P7"/>
<dbReference type="GO" id="GO:0005249">
    <property type="term" value="F:voltage-gated potassium channel activity"/>
    <property type="evidence" value="ECO:0007669"/>
    <property type="project" value="InterPro"/>
</dbReference>
<keyword evidence="8" id="KW-0406">Ion transport</keyword>